<accession>A0A0F9T5C0</accession>
<reference evidence="1" key="1">
    <citation type="journal article" date="2015" name="Nature">
        <title>Complex archaea that bridge the gap between prokaryotes and eukaryotes.</title>
        <authorList>
            <person name="Spang A."/>
            <person name="Saw J.H."/>
            <person name="Jorgensen S.L."/>
            <person name="Zaremba-Niedzwiedzka K."/>
            <person name="Martijn J."/>
            <person name="Lind A.E."/>
            <person name="van Eijk R."/>
            <person name="Schleper C."/>
            <person name="Guy L."/>
            <person name="Ettema T.J."/>
        </authorList>
    </citation>
    <scope>NUCLEOTIDE SEQUENCE</scope>
</reference>
<dbReference type="AlphaFoldDB" id="A0A0F9T5C0"/>
<dbReference type="EMBL" id="LAZR01000296">
    <property type="protein sequence ID" value="KKN76400.1"/>
    <property type="molecule type" value="Genomic_DNA"/>
</dbReference>
<comment type="caution">
    <text evidence="1">The sequence shown here is derived from an EMBL/GenBank/DDBJ whole genome shotgun (WGS) entry which is preliminary data.</text>
</comment>
<name>A0A0F9T5C0_9ZZZZ</name>
<protein>
    <submittedName>
        <fullName evidence="1">Uncharacterized protein</fullName>
    </submittedName>
</protein>
<proteinExistence type="predicted"/>
<evidence type="ECO:0000313" key="1">
    <source>
        <dbReference type="EMBL" id="KKN76400.1"/>
    </source>
</evidence>
<sequence length="85" mass="10152">MDLLEARREYLDWCNTLTNKQAYALKLLIGKKEMRQEYFEKTIHWKTQESLRVKGLISDYATGHGLYIRIVPDGEKALMEFEKKR</sequence>
<gene>
    <name evidence="1" type="ORF">LCGC14_0370860</name>
</gene>
<organism evidence="1">
    <name type="scientific">marine sediment metagenome</name>
    <dbReference type="NCBI Taxonomy" id="412755"/>
    <lineage>
        <taxon>unclassified sequences</taxon>
        <taxon>metagenomes</taxon>
        <taxon>ecological metagenomes</taxon>
    </lineage>
</organism>